<dbReference type="OrthoDB" id="9045614at2759"/>
<organism evidence="1 2">
    <name type="scientific">Cervus elaphus hippelaphus</name>
    <name type="common">European red deer</name>
    <dbReference type="NCBI Taxonomy" id="46360"/>
    <lineage>
        <taxon>Eukaryota</taxon>
        <taxon>Metazoa</taxon>
        <taxon>Chordata</taxon>
        <taxon>Craniata</taxon>
        <taxon>Vertebrata</taxon>
        <taxon>Euteleostomi</taxon>
        <taxon>Mammalia</taxon>
        <taxon>Eutheria</taxon>
        <taxon>Laurasiatheria</taxon>
        <taxon>Artiodactyla</taxon>
        <taxon>Ruminantia</taxon>
        <taxon>Pecora</taxon>
        <taxon>Cervidae</taxon>
        <taxon>Cervinae</taxon>
        <taxon>Cervus</taxon>
    </lineage>
</organism>
<accession>A0A212CHD1</accession>
<gene>
    <name evidence="1" type="ORF">Celaphus_00002248</name>
</gene>
<dbReference type="AlphaFoldDB" id="A0A212CHD1"/>
<keyword evidence="2" id="KW-1185">Reference proteome</keyword>
<dbReference type="EMBL" id="MKHE01000020">
    <property type="protein sequence ID" value="OWK05408.1"/>
    <property type="molecule type" value="Genomic_DNA"/>
</dbReference>
<comment type="caution">
    <text evidence="1">The sequence shown here is derived from an EMBL/GenBank/DDBJ whole genome shotgun (WGS) entry which is preliminary data.</text>
</comment>
<dbReference type="Proteomes" id="UP000242450">
    <property type="component" value="Chromosome 20"/>
</dbReference>
<sequence length="274" mass="30803">MEKPSTASGRQDRAETTSASCAFCLRLLPWKQKTGKKDHRGIDCGGFPIAIQDKVLHPDSVLGSDRGHSCCCASRIGLQSSKCENCGTKIHNSQRGCSKESPKEFHYRYNTPGQNFFNHRERSAFARLHYLNENNSSPTNIFQLIQNQNGSVSREQIPNPVMMDVNPYQESQTLLHSHPIPTPAGFLKTHPPETLAGTKKRNLSMRASKNVLLKQLVLGTNIKTHSLSSHMILNSSLDHALRTATILKQTTDQMIRTIAEDLAKVQRWRKKLKY</sequence>
<proteinExistence type="predicted"/>
<evidence type="ECO:0000313" key="1">
    <source>
        <dbReference type="EMBL" id="OWK05408.1"/>
    </source>
</evidence>
<dbReference type="PANTHER" id="PTHR21510">
    <property type="entry name" value="AKNA DOMAIN-CONTAINING PROTEIN"/>
    <property type="match status" value="1"/>
</dbReference>
<protein>
    <submittedName>
        <fullName evidence="1">Uncharacterized protein</fullName>
    </submittedName>
</protein>
<dbReference type="PANTHER" id="PTHR21510:SF16">
    <property type="entry name" value="PROTEIN AKNAD1"/>
    <property type="match status" value="1"/>
</dbReference>
<name>A0A212CHD1_CEREH</name>
<reference evidence="1 2" key="1">
    <citation type="journal article" date="2018" name="Mol. Genet. Genomics">
        <title>The red deer Cervus elaphus genome CerEla1.0: sequencing, annotating, genes, and chromosomes.</title>
        <authorList>
            <person name="Bana N.A."/>
            <person name="Nyiri A."/>
            <person name="Nagy J."/>
            <person name="Frank K."/>
            <person name="Nagy T."/>
            <person name="Steger V."/>
            <person name="Schiller M."/>
            <person name="Lakatos P."/>
            <person name="Sugar L."/>
            <person name="Horn P."/>
            <person name="Barta E."/>
            <person name="Orosz L."/>
        </authorList>
    </citation>
    <scope>NUCLEOTIDE SEQUENCE [LARGE SCALE GENOMIC DNA]</scope>
    <source>
        <strain evidence="1">Hungarian</strain>
    </source>
</reference>
<evidence type="ECO:0000313" key="2">
    <source>
        <dbReference type="Proteomes" id="UP000242450"/>
    </source>
</evidence>
<dbReference type="InterPro" id="IPR052655">
    <property type="entry name" value="AKNA_Centrosome-Trans_reg"/>
</dbReference>